<dbReference type="Proteomes" id="UP000094527">
    <property type="component" value="Unassembled WGS sequence"/>
</dbReference>
<keyword evidence="3" id="KW-1185">Reference proteome</keyword>
<dbReference type="STRING" id="48709.A0A1D2M5R5"/>
<feature type="transmembrane region" description="Helical" evidence="1">
    <location>
        <begin position="206"/>
        <end position="227"/>
    </location>
</feature>
<sequence>MICTLFASTCNRPCQAPKTEQDAINISNYADPLKKNRTETISIEKSHKHRSQTGVAKFWRGRKFHGILCIICTMFVTPVSLFAARYFKETGMKHVFAGIQIWYWIHVTNSLGLFAIYFSSQMAIRPSIASWGHSVNVFATVHYTLGWFLMDLHSYAGLWRSSSWAAWELCGSEEDIFLVLISTWIPSSPTADKCDEDGSPTGLSTVAILTFAWAGLDIMFHSLLMMLQVSSDTRLGFQRACYCPIVPIVSPDSWRDMRGSPYRQIVFFCTLEPARAHDRHHSQSGTQEPSDWLCFWGNDLQVSDRCTSTALAMCKHLKYTNCEG</sequence>
<feature type="transmembrane region" description="Helical" evidence="1">
    <location>
        <begin position="67"/>
        <end position="87"/>
    </location>
</feature>
<keyword evidence="1" id="KW-0812">Transmembrane</keyword>
<evidence type="ECO:0000313" key="2">
    <source>
        <dbReference type="EMBL" id="ODM88313.1"/>
    </source>
</evidence>
<gene>
    <name evidence="2" type="ORF">Ocin01_18369</name>
</gene>
<comment type="caution">
    <text evidence="2">The sequence shown here is derived from an EMBL/GenBank/DDBJ whole genome shotgun (WGS) entry which is preliminary data.</text>
</comment>
<name>A0A1D2M5R5_ORCCI</name>
<dbReference type="EMBL" id="LJIJ01003780">
    <property type="protein sequence ID" value="ODM88313.1"/>
    <property type="molecule type" value="Genomic_DNA"/>
</dbReference>
<keyword evidence="1" id="KW-1133">Transmembrane helix</keyword>
<reference evidence="2 3" key="1">
    <citation type="journal article" date="2016" name="Genome Biol. Evol.">
        <title>Gene Family Evolution Reflects Adaptation to Soil Environmental Stressors in the Genome of the Collembolan Orchesella cincta.</title>
        <authorList>
            <person name="Faddeeva-Vakhrusheva A."/>
            <person name="Derks M.F."/>
            <person name="Anvar S.Y."/>
            <person name="Agamennone V."/>
            <person name="Suring W."/>
            <person name="Smit S."/>
            <person name="van Straalen N.M."/>
            <person name="Roelofs D."/>
        </authorList>
    </citation>
    <scope>NUCLEOTIDE SEQUENCE [LARGE SCALE GENOMIC DNA]</scope>
    <source>
        <tissue evidence="2">Mixed pool</tissue>
    </source>
</reference>
<protein>
    <submittedName>
        <fullName evidence="2">Uncharacterized protein</fullName>
    </submittedName>
</protein>
<feature type="transmembrane region" description="Helical" evidence="1">
    <location>
        <begin position="130"/>
        <end position="150"/>
    </location>
</feature>
<proteinExistence type="predicted"/>
<evidence type="ECO:0000313" key="3">
    <source>
        <dbReference type="Proteomes" id="UP000094527"/>
    </source>
</evidence>
<dbReference type="OrthoDB" id="8297071at2759"/>
<evidence type="ECO:0000256" key="1">
    <source>
        <dbReference type="SAM" id="Phobius"/>
    </source>
</evidence>
<organism evidence="2 3">
    <name type="scientific">Orchesella cincta</name>
    <name type="common">Springtail</name>
    <name type="synonym">Podura cincta</name>
    <dbReference type="NCBI Taxonomy" id="48709"/>
    <lineage>
        <taxon>Eukaryota</taxon>
        <taxon>Metazoa</taxon>
        <taxon>Ecdysozoa</taxon>
        <taxon>Arthropoda</taxon>
        <taxon>Hexapoda</taxon>
        <taxon>Collembola</taxon>
        <taxon>Entomobryomorpha</taxon>
        <taxon>Entomobryoidea</taxon>
        <taxon>Orchesellidae</taxon>
        <taxon>Orchesellinae</taxon>
        <taxon>Orchesella</taxon>
    </lineage>
</organism>
<feature type="transmembrane region" description="Helical" evidence="1">
    <location>
        <begin position="99"/>
        <end position="118"/>
    </location>
</feature>
<accession>A0A1D2M5R5</accession>
<dbReference type="AlphaFoldDB" id="A0A1D2M5R5"/>
<keyword evidence="1" id="KW-0472">Membrane</keyword>